<dbReference type="AlphaFoldDB" id="A0AAV7UUV7"/>
<comment type="caution">
    <text evidence="2">The sequence shown here is derived from an EMBL/GenBank/DDBJ whole genome shotgun (WGS) entry which is preliminary data.</text>
</comment>
<accession>A0AAV7UUV7</accession>
<dbReference type="InterPro" id="IPR058769">
    <property type="entry name" value="MCMDC2_N"/>
</dbReference>
<evidence type="ECO:0000259" key="1">
    <source>
        <dbReference type="Pfam" id="PF26063"/>
    </source>
</evidence>
<evidence type="ECO:0000313" key="2">
    <source>
        <dbReference type="EMBL" id="KAJ1192357.1"/>
    </source>
</evidence>
<proteinExistence type="predicted"/>
<keyword evidence="3" id="KW-1185">Reference proteome</keyword>
<evidence type="ECO:0000313" key="3">
    <source>
        <dbReference type="Proteomes" id="UP001066276"/>
    </source>
</evidence>
<feature type="domain" description="MCMDC2 N-terminal" evidence="1">
    <location>
        <begin position="11"/>
        <end position="110"/>
    </location>
</feature>
<protein>
    <recommendedName>
        <fullName evidence="1">MCMDC2 N-terminal domain-containing protein</fullName>
    </recommendedName>
</protein>
<name>A0AAV7UUV7_PLEWA</name>
<dbReference type="EMBL" id="JANPWB010000004">
    <property type="protein sequence ID" value="KAJ1192357.1"/>
    <property type="molecule type" value="Genomic_DNA"/>
</dbReference>
<gene>
    <name evidence="2" type="ORF">NDU88_001667</name>
</gene>
<dbReference type="Pfam" id="PF26063">
    <property type="entry name" value="MCMDC2_N"/>
    <property type="match status" value="1"/>
</dbReference>
<reference evidence="2" key="1">
    <citation type="journal article" date="2022" name="bioRxiv">
        <title>Sequencing and chromosome-scale assembly of the giantPleurodeles waltlgenome.</title>
        <authorList>
            <person name="Brown T."/>
            <person name="Elewa A."/>
            <person name="Iarovenko S."/>
            <person name="Subramanian E."/>
            <person name="Araus A.J."/>
            <person name="Petzold A."/>
            <person name="Susuki M."/>
            <person name="Suzuki K.-i.T."/>
            <person name="Hayashi T."/>
            <person name="Toyoda A."/>
            <person name="Oliveira C."/>
            <person name="Osipova E."/>
            <person name="Leigh N.D."/>
            <person name="Simon A."/>
            <person name="Yun M.H."/>
        </authorList>
    </citation>
    <scope>NUCLEOTIDE SEQUENCE</scope>
    <source>
        <strain evidence="2">20211129_DDA</strain>
        <tissue evidence="2">Liver</tissue>
    </source>
</reference>
<sequence length="175" mass="20025">NMSPSPQTARLREAVLVYLDRSGGLRKFVEDCKVYDESKQSYAVYRFIIYVNPCDIAELDSTLGNLILHEPRKAVHIFRAVCAVAINTLSLIEQLKTENQINVVLKLTHLPSLPSYFLSLREFPIDYTSQRFYMLEGIVVAMTVVTKYTQGARFLCSEDNCPFSEGTTFFVIYFK</sequence>
<dbReference type="Proteomes" id="UP001066276">
    <property type="component" value="Chromosome 2_2"/>
</dbReference>
<organism evidence="2 3">
    <name type="scientific">Pleurodeles waltl</name>
    <name type="common">Iberian ribbed newt</name>
    <dbReference type="NCBI Taxonomy" id="8319"/>
    <lineage>
        <taxon>Eukaryota</taxon>
        <taxon>Metazoa</taxon>
        <taxon>Chordata</taxon>
        <taxon>Craniata</taxon>
        <taxon>Vertebrata</taxon>
        <taxon>Euteleostomi</taxon>
        <taxon>Amphibia</taxon>
        <taxon>Batrachia</taxon>
        <taxon>Caudata</taxon>
        <taxon>Salamandroidea</taxon>
        <taxon>Salamandridae</taxon>
        <taxon>Pleurodelinae</taxon>
        <taxon>Pleurodeles</taxon>
    </lineage>
</organism>
<feature type="non-terminal residue" evidence="2">
    <location>
        <position position="1"/>
    </location>
</feature>